<feature type="transmembrane region" description="Helical" evidence="7">
    <location>
        <begin position="310"/>
        <end position="331"/>
    </location>
</feature>
<dbReference type="Gene3D" id="1.10.287.130">
    <property type="match status" value="1"/>
</dbReference>
<dbReference type="InterPro" id="IPR011622">
    <property type="entry name" value="7TMR_DISM_rcpt_extracell_dom2"/>
</dbReference>
<evidence type="ECO:0000313" key="10">
    <source>
        <dbReference type="Proteomes" id="UP000633219"/>
    </source>
</evidence>
<dbReference type="RefSeq" id="WP_201653796.1">
    <property type="nucleotide sequence ID" value="NZ_JAEQNC010000002.1"/>
</dbReference>
<dbReference type="Pfam" id="PF07695">
    <property type="entry name" value="7TMR-DISM_7TM"/>
    <property type="match status" value="1"/>
</dbReference>
<evidence type="ECO:0000256" key="7">
    <source>
        <dbReference type="SAM" id="Phobius"/>
    </source>
</evidence>
<dbReference type="PRINTS" id="PR00344">
    <property type="entry name" value="BCTRLSENSOR"/>
</dbReference>
<keyword evidence="7" id="KW-0812">Transmembrane</keyword>
<dbReference type="CDD" id="cd00075">
    <property type="entry name" value="HATPase"/>
    <property type="match status" value="1"/>
</dbReference>
<dbReference type="EMBL" id="JAEQNC010000002">
    <property type="protein sequence ID" value="MBL0371308.1"/>
    <property type="molecule type" value="Genomic_DNA"/>
</dbReference>
<feature type="transmembrane region" description="Helical" evidence="7">
    <location>
        <begin position="337"/>
        <end position="356"/>
    </location>
</feature>
<evidence type="ECO:0000256" key="6">
    <source>
        <dbReference type="ARBA" id="ARBA00023012"/>
    </source>
</evidence>
<reference evidence="9" key="1">
    <citation type="submission" date="2021-01" db="EMBL/GenBank/DDBJ databases">
        <title>Rhizobium sp. strain KVB221 16S ribosomal RNA gene Genome sequencing and assembly.</title>
        <authorList>
            <person name="Kang M."/>
        </authorList>
    </citation>
    <scope>NUCLEOTIDE SEQUENCE</scope>
    <source>
        <strain evidence="9">KVB221</strain>
    </source>
</reference>
<accession>A0A936YJG8</accession>
<dbReference type="Proteomes" id="UP000633219">
    <property type="component" value="Unassembled WGS sequence"/>
</dbReference>
<dbReference type="InterPro" id="IPR003594">
    <property type="entry name" value="HATPase_dom"/>
</dbReference>
<dbReference type="EC" id="2.7.13.3" evidence="2"/>
<dbReference type="InterPro" id="IPR036097">
    <property type="entry name" value="HisK_dim/P_sf"/>
</dbReference>
<dbReference type="AlphaFoldDB" id="A0A936YJG8"/>
<dbReference type="InterPro" id="IPR003661">
    <property type="entry name" value="HisK_dim/P_dom"/>
</dbReference>
<evidence type="ECO:0000256" key="4">
    <source>
        <dbReference type="ARBA" id="ARBA00022679"/>
    </source>
</evidence>
<dbReference type="InterPro" id="IPR050736">
    <property type="entry name" value="Sensor_HK_Regulatory"/>
</dbReference>
<sequence>MPMRLLPSYLCVRMCATAPVLLRILVLAVAAIAGMFSVVPTAAFADESNEAIIVGAEFESVPLAGHLEFFLDPEARLGIGDVASPEGMARFKPVNGTLSLGYVTDAAWVRFRVRNNEPQPRTMFLDLRPVFLDEVEIFAPAPNEGVPDRSGILLGDHIEIGRRPALSPSFVASVVVPAGESVFFIRIKTSSSTALRGSLRSPSSMITGAVVQAIRFGMFEGIFLLMGIANLVFWLSLRERAFLSYGLALLVQAAVLLGNNNFLPPEFLPGGGAGVDVTLGVLVCISHIVGAWFVSDLLNARRNFPLLHKCFIALGALAALSAIAASAGYYQWVIGPLLVSGVLNFLLGIIGNFRLARRGVPGAAMAGFALLAILAGSITTIGRLLGYISFNMWSDYAFEAAMIVFIFHMQVALAQRARRAENERLAAQALALETARTAEQEASRLVELRTRELASAKEIAEQALQAEREIQSEQLRFIDVISHQYKTPLSVVSNSVAAIARTLAPADLANRERVLRCRRAIDRLVELIDVNLHRSRLDGVAVSADMQSVNIEAFLADVVSREADLHVDRQIELTIDPALSGVSMALDPAMIGLAIANLVENADKFSPAGASIDVAAEPVGEGVAIRVRDRGIGIPDDERDKLTQKYFRASNSANTSGMGLGLNMIATIVRRHDGMLRFESAAGGGTEVTIVLPLRRAPGNQPFASFRATSMAK</sequence>
<keyword evidence="6" id="KW-0902">Two-component regulatory system</keyword>
<evidence type="ECO:0000259" key="8">
    <source>
        <dbReference type="PROSITE" id="PS50109"/>
    </source>
</evidence>
<dbReference type="SUPFAM" id="SSF55874">
    <property type="entry name" value="ATPase domain of HSP90 chaperone/DNA topoisomerase II/histidine kinase"/>
    <property type="match status" value="1"/>
</dbReference>
<keyword evidence="3" id="KW-0597">Phosphoprotein</keyword>
<evidence type="ECO:0000256" key="5">
    <source>
        <dbReference type="ARBA" id="ARBA00022777"/>
    </source>
</evidence>
<evidence type="ECO:0000313" key="9">
    <source>
        <dbReference type="EMBL" id="MBL0371308.1"/>
    </source>
</evidence>
<gene>
    <name evidence="9" type="ORF">JJB09_04645</name>
</gene>
<dbReference type="InterPro" id="IPR036890">
    <property type="entry name" value="HATPase_C_sf"/>
</dbReference>
<dbReference type="Pfam" id="PF07696">
    <property type="entry name" value="7TMR-DISMED2"/>
    <property type="match status" value="1"/>
</dbReference>
<evidence type="ECO:0000256" key="1">
    <source>
        <dbReference type="ARBA" id="ARBA00000085"/>
    </source>
</evidence>
<evidence type="ECO:0000256" key="3">
    <source>
        <dbReference type="ARBA" id="ARBA00022553"/>
    </source>
</evidence>
<keyword evidence="10" id="KW-1185">Reference proteome</keyword>
<feature type="transmembrane region" description="Helical" evidence="7">
    <location>
        <begin position="368"/>
        <end position="390"/>
    </location>
</feature>
<organism evidence="9 10">
    <name type="scientific">Rhizobium setariae</name>
    <dbReference type="NCBI Taxonomy" id="2801340"/>
    <lineage>
        <taxon>Bacteria</taxon>
        <taxon>Pseudomonadati</taxon>
        <taxon>Pseudomonadota</taxon>
        <taxon>Alphaproteobacteria</taxon>
        <taxon>Hyphomicrobiales</taxon>
        <taxon>Rhizobiaceae</taxon>
        <taxon>Rhizobium/Agrobacterium group</taxon>
        <taxon>Rhizobium</taxon>
    </lineage>
</organism>
<dbReference type="InterPro" id="IPR004358">
    <property type="entry name" value="Sig_transdc_His_kin-like_C"/>
</dbReference>
<name>A0A936YJG8_9HYPH</name>
<dbReference type="GO" id="GO:0000155">
    <property type="term" value="F:phosphorelay sensor kinase activity"/>
    <property type="evidence" value="ECO:0007669"/>
    <property type="project" value="InterPro"/>
</dbReference>
<comment type="caution">
    <text evidence="9">The sequence shown here is derived from an EMBL/GenBank/DDBJ whole genome shotgun (WGS) entry which is preliminary data.</text>
</comment>
<proteinExistence type="predicted"/>
<feature type="transmembrane region" description="Helical" evidence="7">
    <location>
        <begin position="396"/>
        <end position="414"/>
    </location>
</feature>
<dbReference type="InterPro" id="IPR011623">
    <property type="entry name" value="7TMR_DISM_rcpt_extracell_dom1"/>
</dbReference>
<dbReference type="SUPFAM" id="SSF47384">
    <property type="entry name" value="Homodimeric domain of signal transducing histidine kinase"/>
    <property type="match status" value="1"/>
</dbReference>
<keyword evidence="7" id="KW-0472">Membrane</keyword>
<dbReference type="InterPro" id="IPR005467">
    <property type="entry name" value="His_kinase_dom"/>
</dbReference>
<dbReference type="PANTHER" id="PTHR43711">
    <property type="entry name" value="TWO-COMPONENT HISTIDINE KINASE"/>
    <property type="match status" value="1"/>
</dbReference>
<protein>
    <recommendedName>
        <fullName evidence="2">histidine kinase</fullName>
        <ecNumber evidence="2">2.7.13.3</ecNumber>
    </recommendedName>
</protein>
<keyword evidence="5 9" id="KW-0418">Kinase</keyword>
<keyword evidence="4" id="KW-0808">Transferase</keyword>
<feature type="domain" description="Histidine kinase" evidence="8">
    <location>
        <begin position="480"/>
        <end position="696"/>
    </location>
</feature>
<evidence type="ECO:0000256" key="2">
    <source>
        <dbReference type="ARBA" id="ARBA00012438"/>
    </source>
</evidence>
<keyword evidence="7" id="KW-1133">Transmembrane helix</keyword>
<dbReference type="PROSITE" id="PS50109">
    <property type="entry name" value="HIS_KIN"/>
    <property type="match status" value="1"/>
</dbReference>
<dbReference type="SMART" id="SM00387">
    <property type="entry name" value="HATPase_c"/>
    <property type="match status" value="1"/>
</dbReference>
<feature type="transmembrane region" description="Helical" evidence="7">
    <location>
        <begin position="279"/>
        <end position="298"/>
    </location>
</feature>
<dbReference type="CDD" id="cd00082">
    <property type="entry name" value="HisKA"/>
    <property type="match status" value="1"/>
</dbReference>
<dbReference type="Gene3D" id="2.60.40.2380">
    <property type="match status" value="1"/>
</dbReference>
<feature type="transmembrane region" description="Helical" evidence="7">
    <location>
        <begin position="213"/>
        <end position="235"/>
    </location>
</feature>
<dbReference type="PANTHER" id="PTHR43711:SF32">
    <property type="entry name" value="SENSOR-TYPE HISTIDINE KINASE PRRB"/>
    <property type="match status" value="1"/>
</dbReference>
<comment type="catalytic activity">
    <reaction evidence="1">
        <text>ATP + protein L-histidine = ADP + protein N-phospho-L-histidine.</text>
        <dbReference type="EC" id="2.7.13.3"/>
    </reaction>
</comment>
<dbReference type="Gene3D" id="3.30.565.10">
    <property type="entry name" value="Histidine kinase-like ATPase, C-terminal domain"/>
    <property type="match status" value="1"/>
</dbReference>
<feature type="transmembrane region" description="Helical" evidence="7">
    <location>
        <begin position="242"/>
        <end position="259"/>
    </location>
</feature>
<dbReference type="Pfam" id="PF02518">
    <property type="entry name" value="HATPase_c"/>
    <property type="match status" value="1"/>
</dbReference>